<evidence type="ECO:0000256" key="2">
    <source>
        <dbReference type="ARBA" id="ARBA00007103"/>
    </source>
</evidence>
<dbReference type="InterPro" id="IPR050214">
    <property type="entry name" value="Cys_Synth/Cystath_Beta-Synth"/>
</dbReference>
<evidence type="ECO:0000259" key="7">
    <source>
        <dbReference type="Pfam" id="PF00291"/>
    </source>
</evidence>
<evidence type="ECO:0000256" key="3">
    <source>
        <dbReference type="ARBA" id="ARBA00022605"/>
    </source>
</evidence>
<sequence>MSETIQRNVVDSVEGLIGETPLLRLDGFADGLLGKVEAANPYSVKDRIAQAMIDAAEASGELPPGGTVVESTSGNTGIGLATVAAARGYDCVLTMPESMSVERRTMLAALGAELELTPAEEGMGGANRRAAELADADDAVLVGQFENEANPRAHRETTGPEIWRATGGDVDAVVAGVGTGGTITGVGEFFADRGADVRLVAVEPAESPTISEQCADGHDIQGIGPGFLPEVLRTDLLDEVRAVTGDAARDAARRLGREEGLLVGISSGAALAAATEYATEHPEETTVVVLPDSGERYLSTDLFDAE</sequence>
<dbReference type="Proteomes" id="UP000277326">
    <property type="component" value="Unassembled WGS sequence"/>
</dbReference>
<dbReference type="RefSeq" id="WP_121921058.1">
    <property type="nucleotide sequence ID" value="NZ_CP034145.1"/>
</dbReference>
<dbReference type="KEGG" id="haer:DU502_01370"/>
<reference evidence="8 11" key="2">
    <citation type="submission" date="2018-07" db="EMBL/GenBank/DDBJ databases">
        <title>Genome sequences of Haloplanus aerogenes JCM 16430T.</title>
        <authorList>
            <person name="Kim Y.B."/>
            <person name="Roh S.W."/>
        </authorList>
    </citation>
    <scope>NUCLEOTIDE SEQUENCE [LARGE SCALE GENOMIC DNA]</scope>
    <source>
        <strain evidence="8 11">JCM 16430</strain>
    </source>
</reference>
<keyword evidence="11" id="KW-1185">Reference proteome</keyword>
<evidence type="ECO:0000313" key="10">
    <source>
        <dbReference type="Proteomes" id="UP000277326"/>
    </source>
</evidence>
<dbReference type="OrthoDB" id="10138at2157"/>
<dbReference type="GO" id="GO:0006535">
    <property type="term" value="P:cysteine biosynthetic process from serine"/>
    <property type="evidence" value="ECO:0007669"/>
    <property type="project" value="InterPro"/>
</dbReference>
<evidence type="ECO:0000256" key="5">
    <source>
        <dbReference type="ARBA" id="ARBA00022898"/>
    </source>
</evidence>
<dbReference type="Gene3D" id="3.40.50.1100">
    <property type="match status" value="2"/>
</dbReference>
<keyword evidence="6" id="KW-0198">Cysteine biosynthesis</keyword>
<protein>
    <submittedName>
        <fullName evidence="8">Cysteine synthase A</fullName>
        <ecNumber evidence="8">2.5.1.47</ecNumber>
    </submittedName>
</protein>
<dbReference type="InterPro" id="IPR036052">
    <property type="entry name" value="TrpB-like_PALP_sf"/>
</dbReference>
<comment type="similarity">
    <text evidence="2">Belongs to the cysteine synthase/cystathionine beta-synthase family.</text>
</comment>
<dbReference type="GeneID" id="38469894"/>
<reference evidence="9 10" key="1">
    <citation type="journal article" date="2015" name="Stand. Genomic Sci.">
        <title>Genomic Encyclopedia of Bacterial and Archaeal Type Strains, Phase III: the genomes of soil and plant-associated and newly described type strains.</title>
        <authorList>
            <person name="Whitman W.B."/>
            <person name="Woyke T."/>
            <person name="Klenk H.P."/>
            <person name="Zhou Y."/>
            <person name="Lilburn T.G."/>
            <person name="Beck B.J."/>
            <person name="De Vos P."/>
            <person name="Vandamme P."/>
            <person name="Eisen J.A."/>
            <person name="Garrity G."/>
            <person name="Hugenholtz P."/>
            <person name="Kyrpides N.C."/>
        </authorList>
    </citation>
    <scope>NUCLEOTIDE SEQUENCE [LARGE SCALE GENOMIC DNA]</scope>
    <source>
        <strain evidence="9 10">CGMCC 1.10124</strain>
    </source>
</reference>
<organism evidence="8 11">
    <name type="scientific">Haloplanus aerogenes</name>
    <dbReference type="NCBI Taxonomy" id="660522"/>
    <lineage>
        <taxon>Archaea</taxon>
        <taxon>Methanobacteriati</taxon>
        <taxon>Methanobacteriota</taxon>
        <taxon>Stenosarchaea group</taxon>
        <taxon>Halobacteria</taxon>
        <taxon>Halobacteriales</taxon>
        <taxon>Haloferacaceae</taxon>
        <taxon>Haloplanus</taxon>
    </lineage>
</organism>
<comment type="cofactor">
    <cofactor evidence="1">
        <name>pyridoxal 5'-phosphate</name>
        <dbReference type="ChEBI" id="CHEBI:597326"/>
    </cofactor>
</comment>
<evidence type="ECO:0000256" key="6">
    <source>
        <dbReference type="ARBA" id="ARBA00023192"/>
    </source>
</evidence>
<dbReference type="CDD" id="cd01561">
    <property type="entry name" value="CBS_like"/>
    <property type="match status" value="1"/>
</dbReference>
<evidence type="ECO:0000256" key="1">
    <source>
        <dbReference type="ARBA" id="ARBA00001933"/>
    </source>
</evidence>
<evidence type="ECO:0000313" key="11">
    <source>
        <dbReference type="Proteomes" id="UP000282007"/>
    </source>
</evidence>
<keyword evidence="5" id="KW-0663">Pyridoxal phosphate</keyword>
<dbReference type="GO" id="GO:0004124">
    <property type="term" value="F:cysteine synthase activity"/>
    <property type="evidence" value="ECO:0007669"/>
    <property type="project" value="UniProtKB-EC"/>
</dbReference>
<dbReference type="EMBL" id="REFS01000005">
    <property type="protein sequence ID" value="RMB13115.1"/>
    <property type="molecule type" value="Genomic_DNA"/>
</dbReference>
<evidence type="ECO:0000313" key="8">
    <source>
        <dbReference type="EMBL" id="AZH24107.1"/>
    </source>
</evidence>
<dbReference type="SUPFAM" id="SSF53686">
    <property type="entry name" value="Tryptophan synthase beta subunit-like PLP-dependent enzymes"/>
    <property type="match status" value="1"/>
</dbReference>
<dbReference type="NCBIfam" id="TIGR01139">
    <property type="entry name" value="cysK"/>
    <property type="match status" value="1"/>
</dbReference>
<dbReference type="AlphaFoldDB" id="A0A3G8QRJ0"/>
<evidence type="ECO:0000256" key="4">
    <source>
        <dbReference type="ARBA" id="ARBA00022679"/>
    </source>
</evidence>
<gene>
    <name evidence="8" type="primary">cysK</name>
    <name evidence="9" type="ORF">ATH50_2446</name>
    <name evidence="8" type="ORF">DU502_01370</name>
</gene>
<dbReference type="InterPro" id="IPR005859">
    <property type="entry name" value="CysK"/>
</dbReference>
<keyword evidence="3" id="KW-0028">Amino-acid biosynthesis</keyword>
<dbReference type="EC" id="2.5.1.47" evidence="8"/>
<dbReference type="InterPro" id="IPR001926">
    <property type="entry name" value="TrpB-like_PALP"/>
</dbReference>
<accession>A0A3G8QRJ0</accession>
<dbReference type="PANTHER" id="PTHR10314">
    <property type="entry name" value="CYSTATHIONINE BETA-SYNTHASE"/>
    <property type="match status" value="1"/>
</dbReference>
<dbReference type="Proteomes" id="UP000282007">
    <property type="component" value="Chromosome"/>
</dbReference>
<evidence type="ECO:0000313" key="9">
    <source>
        <dbReference type="EMBL" id="RMB13115.1"/>
    </source>
</evidence>
<proteinExistence type="inferred from homology"/>
<feature type="domain" description="Tryptophan synthase beta chain-like PALP" evidence="7">
    <location>
        <begin position="14"/>
        <end position="292"/>
    </location>
</feature>
<dbReference type="Pfam" id="PF00291">
    <property type="entry name" value="PALP"/>
    <property type="match status" value="1"/>
</dbReference>
<dbReference type="EMBL" id="CP034145">
    <property type="protein sequence ID" value="AZH24107.1"/>
    <property type="molecule type" value="Genomic_DNA"/>
</dbReference>
<name>A0A3G8QRJ0_9EURY</name>
<dbReference type="NCBIfam" id="TIGR01136">
    <property type="entry name" value="cysKM"/>
    <property type="match status" value="1"/>
</dbReference>
<keyword evidence="4 8" id="KW-0808">Transferase</keyword>
<reference evidence="9" key="3">
    <citation type="submission" date="2018-10" db="EMBL/GenBank/DDBJ databases">
        <authorList>
            <person name="Whitman W."/>
            <person name="Huntemann M."/>
            <person name="Clum A."/>
            <person name="Pillay M."/>
            <person name="Palaniappan K."/>
            <person name="Varghese N."/>
            <person name="Mikhailova N."/>
            <person name="Stamatis D."/>
            <person name="Reddy T."/>
            <person name="Daum C."/>
            <person name="Shapiro N."/>
            <person name="Ivanova N."/>
            <person name="Kyrpides N."/>
            <person name="Woyke T."/>
        </authorList>
    </citation>
    <scope>NUCLEOTIDE SEQUENCE</scope>
    <source>
        <strain evidence="9">CGMCC 1.10124</strain>
    </source>
</reference>
<dbReference type="FunFam" id="3.40.50.1100:FF:000006">
    <property type="entry name" value="Cysteine synthase"/>
    <property type="match status" value="1"/>
</dbReference>
<dbReference type="InterPro" id="IPR005856">
    <property type="entry name" value="Cys_synth"/>
</dbReference>